<comment type="caution">
    <text evidence="1">The sequence shown here is derived from an EMBL/GenBank/DDBJ whole genome shotgun (WGS) entry which is preliminary data.</text>
</comment>
<protein>
    <submittedName>
        <fullName evidence="1">Uncharacterized protein</fullName>
    </submittedName>
</protein>
<proteinExistence type="predicted"/>
<reference evidence="1" key="2">
    <citation type="journal article" date="2021" name="PeerJ">
        <title>Extensive microbial diversity within the chicken gut microbiome revealed by metagenomics and culture.</title>
        <authorList>
            <person name="Gilroy R."/>
            <person name="Ravi A."/>
            <person name="Getino M."/>
            <person name="Pursley I."/>
            <person name="Horton D.L."/>
            <person name="Alikhan N.F."/>
            <person name="Baker D."/>
            <person name="Gharbi K."/>
            <person name="Hall N."/>
            <person name="Watson M."/>
            <person name="Adriaenssens E.M."/>
            <person name="Foster-Nyarko E."/>
            <person name="Jarju S."/>
            <person name="Secka A."/>
            <person name="Antonio M."/>
            <person name="Oren A."/>
            <person name="Chaudhuri R.R."/>
            <person name="La Ragione R."/>
            <person name="Hildebrand F."/>
            <person name="Pallen M.J."/>
        </authorList>
    </citation>
    <scope>NUCLEOTIDE SEQUENCE</scope>
    <source>
        <strain evidence="1">ChiSxjej1B13-7958</strain>
    </source>
</reference>
<reference evidence="1" key="1">
    <citation type="submission" date="2020-10" db="EMBL/GenBank/DDBJ databases">
        <authorList>
            <person name="Gilroy R."/>
        </authorList>
    </citation>
    <scope>NUCLEOTIDE SEQUENCE</scope>
    <source>
        <strain evidence="1">ChiSxjej1B13-7958</strain>
    </source>
</reference>
<dbReference type="AlphaFoldDB" id="A0A9D1DDG6"/>
<accession>A0A9D1DDG6</accession>
<dbReference type="EMBL" id="DVGZ01000029">
    <property type="protein sequence ID" value="HIR46606.1"/>
    <property type="molecule type" value="Genomic_DNA"/>
</dbReference>
<sequence>MQNMVKEIVDMDRRAREITEAAQQEKINSEKEVAAKREEIREDYLKRARERIALNEPKEREAAENAWKLVQARQNEISAQLDAQYAENADRWAQELAKRVLEA</sequence>
<evidence type="ECO:0000313" key="2">
    <source>
        <dbReference type="Proteomes" id="UP000824242"/>
    </source>
</evidence>
<dbReference type="Proteomes" id="UP000824242">
    <property type="component" value="Unassembled WGS sequence"/>
</dbReference>
<name>A0A9D1DDG6_9FIRM</name>
<gene>
    <name evidence="1" type="ORF">IAB89_02945</name>
</gene>
<organism evidence="1 2">
    <name type="scientific">Candidatus Caccousia avicola</name>
    <dbReference type="NCBI Taxonomy" id="2840721"/>
    <lineage>
        <taxon>Bacteria</taxon>
        <taxon>Bacillati</taxon>
        <taxon>Bacillota</taxon>
        <taxon>Clostridia</taxon>
        <taxon>Eubacteriales</taxon>
        <taxon>Oscillospiraceae</taxon>
        <taxon>Oscillospiraceae incertae sedis</taxon>
        <taxon>Candidatus Caccousia</taxon>
    </lineage>
</organism>
<evidence type="ECO:0000313" key="1">
    <source>
        <dbReference type="EMBL" id="HIR46606.1"/>
    </source>
</evidence>